<comment type="caution">
    <text evidence="5">The sequence shown here is derived from an EMBL/GenBank/DDBJ whole genome shotgun (WGS) entry which is preliminary data.</text>
</comment>
<dbReference type="GO" id="GO:0005829">
    <property type="term" value="C:cytosol"/>
    <property type="evidence" value="ECO:0007669"/>
    <property type="project" value="TreeGrafter"/>
</dbReference>
<organism evidence="5">
    <name type="scientific">Rhizobium meliloti</name>
    <name type="common">Ensifer meliloti</name>
    <name type="synonym">Sinorhizobium meliloti</name>
    <dbReference type="NCBI Taxonomy" id="382"/>
    <lineage>
        <taxon>Bacteria</taxon>
        <taxon>Pseudomonadati</taxon>
        <taxon>Pseudomonadota</taxon>
        <taxon>Alphaproteobacteria</taxon>
        <taxon>Hyphomicrobiales</taxon>
        <taxon>Rhizobiaceae</taxon>
        <taxon>Sinorhizobium/Ensifer group</taxon>
        <taxon>Sinorhizobium</taxon>
    </lineage>
</organism>
<dbReference type="EMBL" id="WISP01000015">
    <property type="protein sequence ID" value="MQW02523.1"/>
    <property type="molecule type" value="Genomic_DNA"/>
</dbReference>
<keyword evidence="2 3" id="KW-0456">Lyase</keyword>
<evidence type="ECO:0000256" key="2">
    <source>
        <dbReference type="ARBA" id="ARBA00023239"/>
    </source>
</evidence>
<dbReference type="InterPro" id="IPR013785">
    <property type="entry name" value="Aldolase_TIM"/>
</dbReference>
<evidence type="ECO:0000256" key="3">
    <source>
        <dbReference type="PIRNR" id="PIRNR001365"/>
    </source>
</evidence>
<name>A0A6A7ZHK1_RHIML</name>
<protein>
    <submittedName>
        <fullName evidence="5">Dihydrodipicolinate synthase family protein</fullName>
    </submittedName>
</protein>
<evidence type="ECO:0000313" key="5">
    <source>
        <dbReference type="EMBL" id="MQW02523.1"/>
    </source>
</evidence>
<accession>A0A6A7ZHK1</accession>
<sequence length="320" mass="34183">MVHNIENKSHNMDRIMRLTGILPVLPTPFTETDVDLHAMRRIVRFALDAGVAGVVFPGFASEVEALTGEERQALLKVVATEVGDRVPIVAGASAPTVDEVVAYGRQALGLGITRLMIQPPKSIGAGAGAVTAFLTAAAAQLPEVEIILQNAPAPRGSDLAPEAVLEVVRRVAAVRYVKEETLPAGPAITAILANAPEHMLGVIGGGGARYILDEYDRGACAAMPALEIADLHAALDRSYRDGRGSEARALYVKSLPLLVLQAVYRMRLTKHVLGLRGVLDNPIVRAPTPDLDALAVRDIERCFQECGLGSVEADKWRRTK</sequence>
<dbReference type="SUPFAM" id="SSF51569">
    <property type="entry name" value="Aldolase"/>
    <property type="match status" value="1"/>
</dbReference>
<dbReference type="SMART" id="SM01130">
    <property type="entry name" value="DHDPS"/>
    <property type="match status" value="1"/>
</dbReference>
<evidence type="ECO:0000256" key="4">
    <source>
        <dbReference type="PIRSR" id="PIRSR001365-2"/>
    </source>
</evidence>
<evidence type="ECO:0000313" key="6">
    <source>
        <dbReference type="EMBL" id="MQW03331.1"/>
    </source>
</evidence>
<evidence type="ECO:0000256" key="1">
    <source>
        <dbReference type="ARBA" id="ARBA00007592"/>
    </source>
</evidence>
<gene>
    <name evidence="5" type="ORF">GHK45_01240</name>
    <name evidence="6" type="ORF">GHK45_05765</name>
</gene>
<dbReference type="Gene3D" id="3.20.20.70">
    <property type="entry name" value="Aldolase class I"/>
    <property type="match status" value="1"/>
</dbReference>
<comment type="similarity">
    <text evidence="1 3">Belongs to the DapA family.</text>
</comment>
<dbReference type="CDD" id="cd00408">
    <property type="entry name" value="DHDPS-like"/>
    <property type="match status" value="1"/>
</dbReference>
<dbReference type="GO" id="GO:0008840">
    <property type="term" value="F:4-hydroxy-tetrahydrodipicolinate synthase activity"/>
    <property type="evidence" value="ECO:0007669"/>
    <property type="project" value="TreeGrafter"/>
</dbReference>
<dbReference type="EMBL" id="WISP01000052">
    <property type="protein sequence ID" value="MQW03331.1"/>
    <property type="molecule type" value="Genomic_DNA"/>
</dbReference>
<dbReference type="PANTHER" id="PTHR12128">
    <property type="entry name" value="DIHYDRODIPICOLINATE SYNTHASE"/>
    <property type="match status" value="1"/>
</dbReference>
<dbReference type="PRINTS" id="PR00146">
    <property type="entry name" value="DHPICSNTHASE"/>
</dbReference>
<dbReference type="InterPro" id="IPR002220">
    <property type="entry name" value="DapA-like"/>
</dbReference>
<dbReference type="Pfam" id="PF00701">
    <property type="entry name" value="DHDPS"/>
    <property type="match status" value="1"/>
</dbReference>
<reference evidence="5" key="1">
    <citation type="journal article" date="2013" name="Genome Biol.">
        <title>Comparative genomics of the core and accessory genomes of 48 Sinorhizobium strains comprising five genospecies.</title>
        <authorList>
            <person name="Sugawara M."/>
            <person name="Epstein B."/>
            <person name="Badgley B.D."/>
            <person name="Unno T."/>
            <person name="Xu L."/>
            <person name="Reese J."/>
            <person name="Gyaneshwar P."/>
            <person name="Denny R."/>
            <person name="Mudge J."/>
            <person name="Bharti A.K."/>
            <person name="Farmer A.D."/>
            <person name="May G.D."/>
            <person name="Woodward J.E."/>
            <person name="Medigue C."/>
            <person name="Vallenet D."/>
            <person name="Lajus A."/>
            <person name="Rouy Z."/>
            <person name="Martinez-Vaz B."/>
            <person name="Tiffin P."/>
            <person name="Young N.D."/>
            <person name="Sadowsky M.J."/>
        </authorList>
    </citation>
    <scope>NUCLEOTIDE SEQUENCE</scope>
    <source>
        <strain evidence="5">M30</strain>
    </source>
</reference>
<proteinExistence type="inferred from homology"/>
<dbReference type="PIRSF" id="PIRSF001365">
    <property type="entry name" value="DHDPS"/>
    <property type="match status" value="1"/>
</dbReference>
<dbReference type="PANTHER" id="PTHR12128:SF66">
    <property type="entry name" value="4-HYDROXY-2-OXOGLUTARATE ALDOLASE, MITOCHONDRIAL"/>
    <property type="match status" value="1"/>
</dbReference>
<dbReference type="AlphaFoldDB" id="A0A6A7ZHK1"/>
<feature type="binding site" evidence="4">
    <location>
        <position position="223"/>
    </location>
    <ligand>
        <name>pyruvate</name>
        <dbReference type="ChEBI" id="CHEBI:15361"/>
    </ligand>
</feature>